<dbReference type="EMBL" id="CP040762">
    <property type="protein sequence ID" value="QDA36222.1"/>
    <property type="molecule type" value="Genomic_DNA"/>
</dbReference>
<evidence type="ECO:0000313" key="3">
    <source>
        <dbReference type="Proteomes" id="UP000296374"/>
    </source>
</evidence>
<dbReference type="KEGG" id="plia:E4191_19065"/>
<protein>
    <submittedName>
        <fullName evidence="2">Phasin</fullName>
    </submittedName>
</protein>
<evidence type="ECO:0000313" key="2">
    <source>
        <dbReference type="EMBL" id="QDA36222.1"/>
    </source>
</evidence>
<organism evidence="2 3">
    <name type="scientific">Paracoccus liaowanqingii</name>
    <dbReference type="NCBI Taxonomy" id="2560053"/>
    <lineage>
        <taxon>Bacteria</taxon>
        <taxon>Pseudomonadati</taxon>
        <taxon>Pseudomonadota</taxon>
        <taxon>Alphaproteobacteria</taxon>
        <taxon>Rhodobacterales</taxon>
        <taxon>Paracoccaceae</taxon>
        <taxon>Paracoccus</taxon>
    </lineage>
</organism>
<keyword evidence="2" id="KW-0614">Plasmid</keyword>
<geneLocation type="plasmid" evidence="2 3">
    <name>unnamed2</name>
</geneLocation>
<evidence type="ECO:0000256" key="1">
    <source>
        <dbReference type="SAM" id="MobiDB-lite"/>
    </source>
</evidence>
<gene>
    <name evidence="2" type="ORF">E4191_19065</name>
</gene>
<reference evidence="3" key="1">
    <citation type="submission" date="2019-05" db="EMBL/GenBank/DDBJ databases">
        <title>Tamlana fucoidanivorans sp. nov., isolated from the surface of algae collected from Fujian province in China.</title>
        <authorList>
            <person name="Li J."/>
        </authorList>
    </citation>
    <scope>NUCLEOTIDE SEQUENCE [LARGE SCALE GENOMIC DNA]</scope>
    <source>
        <strain evidence="3">2251</strain>
        <plasmid evidence="3">unnamed2</plasmid>
    </source>
</reference>
<dbReference type="Proteomes" id="UP000296374">
    <property type="component" value="Plasmid unnamed2"/>
</dbReference>
<accession>A0A4Y5SRU0</accession>
<sequence length="139" mass="14912">MAKTPDHMKMMQDMMANFPFSTSSMQDAMKSQSLLGEKLARMALTAAERSTEISARWSKDAITRIGELAAVKNEPSAYAKAMSDFASATAETAAEQMAAYAEVAKKVQMDTVDFLLTAGKDIGSDTQNPAGKATSDKSE</sequence>
<name>A0A4Y5SRU0_9RHOB</name>
<dbReference type="RefSeq" id="WP_139615995.1">
    <property type="nucleotide sequence ID" value="NZ_CP040762.1"/>
</dbReference>
<proteinExistence type="predicted"/>
<dbReference type="AlphaFoldDB" id="A0A4Y5SRU0"/>
<feature type="region of interest" description="Disordered" evidence="1">
    <location>
        <begin position="118"/>
        <end position="139"/>
    </location>
</feature>